<protein>
    <recommendedName>
        <fullName evidence="2">WxL domain-containing protein</fullName>
    </recommendedName>
</protein>
<dbReference type="Proteomes" id="UP000664357">
    <property type="component" value="Unassembled WGS sequence"/>
</dbReference>
<gene>
    <name evidence="3" type="ORF">JZO67_001822</name>
</gene>
<accession>A0ABV0EMT7</accession>
<feature type="chain" id="PRO_5046081767" description="WxL domain-containing protein" evidence="1">
    <location>
        <begin position="26"/>
        <end position="189"/>
    </location>
</feature>
<comment type="caution">
    <text evidence="3">The sequence shown here is derived from an EMBL/GenBank/DDBJ whole genome shotgun (WGS) entry which is preliminary data.</text>
</comment>
<keyword evidence="4" id="KW-1185">Reference proteome</keyword>
<dbReference type="EMBL" id="JAFREL020000001">
    <property type="protein sequence ID" value="MEO1769871.1"/>
    <property type="molecule type" value="Genomic_DNA"/>
</dbReference>
<evidence type="ECO:0000313" key="3">
    <source>
        <dbReference type="EMBL" id="MEO1769871.1"/>
    </source>
</evidence>
<evidence type="ECO:0000313" key="4">
    <source>
        <dbReference type="Proteomes" id="UP000664357"/>
    </source>
</evidence>
<evidence type="ECO:0000259" key="2">
    <source>
        <dbReference type="Pfam" id="PF13731"/>
    </source>
</evidence>
<dbReference type="RefSeq" id="WP_207702069.1">
    <property type="nucleotide sequence ID" value="NZ_JAFREL020000001.1"/>
</dbReference>
<keyword evidence="1" id="KW-0732">Signal</keyword>
<reference evidence="3 4" key="1">
    <citation type="submission" date="2024-02" db="EMBL/GenBank/DDBJ databases">
        <title>The Genome Sequence of Enterococcus sp. DIV0159.</title>
        <authorList>
            <person name="Earl A."/>
            <person name="Manson A."/>
            <person name="Gilmore M."/>
            <person name="Sanders J."/>
            <person name="Shea T."/>
            <person name="Howe W."/>
            <person name="Livny J."/>
            <person name="Cuomo C."/>
            <person name="Neafsey D."/>
            <person name="Birren B."/>
        </authorList>
    </citation>
    <scope>NUCLEOTIDE SEQUENCE [LARGE SCALE GENOMIC DNA]</scope>
    <source>
        <strain evidence="3 4">665A</strain>
    </source>
</reference>
<evidence type="ECO:0000256" key="1">
    <source>
        <dbReference type="SAM" id="SignalP"/>
    </source>
</evidence>
<feature type="domain" description="WxL" evidence="2">
    <location>
        <begin position="49"/>
        <end position="186"/>
    </location>
</feature>
<sequence>MKLNKKILLFSVLFGWCLFSQESAAAQIDEYGGQTSLVIVPLDEEAPRLYEVSDLQFGDQSVTDTKTEHHAVSDLSIKLLDSRQQPTSWRLQVKLDAFKNEAQQTLKAAKLAIGKGTFIDSNVDNEVIGYPVSQLTTAYQPIIQATGKKDYGWITYTIPKEQITLSYGNENQAGEYTATISWQVVNADL</sequence>
<dbReference type="Pfam" id="PF13731">
    <property type="entry name" value="WxL"/>
    <property type="match status" value="1"/>
</dbReference>
<proteinExistence type="predicted"/>
<feature type="signal peptide" evidence="1">
    <location>
        <begin position="1"/>
        <end position="25"/>
    </location>
</feature>
<dbReference type="InterPro" id="IPR027994">
    <property type="entry name" value="WxL_dom"/>
</dbReference>
<name>A0ABV0EMT7_9ENTE</name>
<organism evidence="3 4">
    <name type="scientific">Candidatus Enterococcus ferrettii</name>
    <dbReference type="NCBI Taxonomy" id="2815324"/>
    <lineage>
        <taxon>Bacteria</taxon>
        <taxon>Bacillati</taxon>
        <taxon>Bacillota</taxon>
        <taxon>Bacilli</taxon>
        <taxon>Lactobacillales</taxon>
        <taxon>Enterococcaceae</taxon>
        <taxon>Enterococcus</taxon>
    </lineage>
</organism>